<dbReference type="Gene3D" id="1.10.10.10">
    <property type="entry name" value="Winged helix-like DNA-binding domain superfamily/Winged helix DNA-binding domain"/>
    <property type="match status" value="1"/>
</dbReference>
<dbReference type="CDD" id="cd00090">
    <property type="entry name" value="HTH_ARSR"/>
    <property type="match status" value="1"/>
</dbReference>
<sequence>MSPIESVFALPDTPAAKCLHLMRLTPLTTRAELVEATGLSQPTVTRAVNALIEAGLVIQRTDLTRSHGRGRPTVPVELTDSPWMHGGIAVGTQSTYIGLFDVRGRTIRDTTIDLPIATMAHDDVIEHLMAGLNRLTVGIPRPLTTVGLTFPGFIEPHGSVDAPSLGWRRIDIIGRLHYQFSVPVTISAAVPAILGSELQASELHFASPPPTALALFADDSIGAARTDGDGVRQLDVELADDTLLTTAGLLKGTGATSLPELVARDDDSSRARLDTRARDLGVLAAELISEHRPDTLVVAGGAFIDDPQAPGKFARSVREQLGADLQGASLRLIPTHDEVVRAIARAIALDRVLRDPLSLAG</sequence>
<dbReference type="Gene3D" id="3.30.420.40">
    <property type="match status" value="1"/>
</dbReference>
<dbReference type="Pfam" id="PF12802">
    <property type="entry name" value="MarR_2"/>
    <property type="match status" value="1"/>
</dbReference>
<evidence type="ECO:0000256" key="1">
    <source>
        <dbReference type="ARBA" id="ARBA00006479"/>
    </source>
</evidence>
<dbReference type="Proteomes" id="UP000244989">
    <property type="component" value="Unassembled WGS sequence"/>
</dbReference>
<dbReference type="InterPro" id="IPR036390">
    <property type="entry name" value="WH_DNA-bd_sf"/>
</dbReference>
<dbReference type="RefSeq" id="WP_108430627.1">
    <property type="nucleotide sequence ID" value="NZ_CP026947.1"/>
</dbReference>
<dbReference type="PANTHER" id="PTHR18964">
    <property type="entry name" value="ROK (REPRESSOR, ORF, KINASE) FAMILY"/>
    <property type="match status" value="1"/>
</dbReference>
<dbReference type="InterPro" id="IPR000600">
    <property type="entry name" value="ROK"/>
</dbReference>
<dbReference type="InterPro" id="IPR011991">
    <property type="entry name" value="ArsR-like_HTH"/>
</dbReference>
<gene>
    <name evidence="3" type="ORF">DF222_10970</name>
</gene>
<dbReference type="PANTHER" id="PTHR18964:SF149">
    <property type="entry name" value="BIFUNCTIONAL UDP-N-ACETYLGLUCOSAMINE 2-EPIMERASE_N-ACETYLMANNOSAMINE KINASE"/>
    <property type="match status" value="1"/>
</dbReference>
<dbReference type="OrthoDB" id="3605644at2"/>
<protein>
    <submittedName>
        <fullName evidence="3">ROK family transcriptional regulator</fullName>
    </submittedName>
</protein>
<proteinExistence type="inferred from homology"/>
<dbReference type="SUPFAM" id="SSF46785">
    <property type="entry name" value="Winged helix' DNA-binding domain"/>
    <property type="match status" value="1"/>
</dbReference>
<dbReference type="EMBL" id="QEEZ01000033">
    <property type="protein sequence ID" value="PWC00777.1"/>
    <property type="molecule type" value="Genomic_DNA"/>
</dbReference>
<organism evidence="3 4">
    <name type="scientific">Corynebacterium yudongzhengii</name>
    <dbReference type="NCBI Taxonomy" id="2080740"/>
    <lineage>
        <taxon>Bacteria</taxon>
        <taxon>Bacillati</taxon>
        <taxon>Actinomycetota</taxon>
        <taxon>Actinomycetes</taxon>
        <taxon>Mycobacteriales</taxon>
        <taxon>Corynebacteriaceae</taxon>
        <taxon>Corynebacterium</taxon>
    </lineage>
</organism>
<evidence type="ECO:0000313" key="3">
    <source>
        <dbReference type="EMBL" id="PWC00777.1"/>
    </source>
</evidence>
<dbReference type="GO" id="GO:0003700">
    <property type="term" value="F:DNA-binding transcription factor activity"/>
    <property type="evidence" value="ECO:0007669"/>
    <property type="project" value="InterPro"/>
</dbReference>
<dbReference type="InterPro" id="IPR036388">
    <property type="entry name" value="WH-like_DNA-bd_sf"/>
</dbReference>
<reference evidence="4" key="1">
    <citation type="submission" date="2018-04" db="EMBL/GenBank/DDBJ databases">
        <authorList>
            <person name="Liu S."/>
            <person name="Wang Z."/>
            <person name="Li J."/>
        </authorList>
    </citation>
    <scope>NUCLEOTIDE SEQUENCE [LARGE SCALE GENOMIC DNA]</scope>
    <source>
        <strain evidence="4">2189</strain>
    </source>
</reference>
<dbReference type="InterPro" id="IPR000835">
    <property type="entry name" value="HTH_MarR-typ"/>
</dbReference>
<dbReference type="KEGG" id="cyz:C3B44_00425"/>
<name>A0A2U1T449_9CORY</name>
<accession>A0A2U1T449</accession>
<evidence type="ECO:0000259" key="2">
    <source>
        <dbReference type="Pfam" id="PF12802"/>
    </source>
</evidence>
<dbReference type="InterPro" id="IPR043129">
    <property type="entry name" value="ATPase_NBD"/>
</dbReference>
<comment type="caution">
    <text evidence="3">The sequence shown here is derived from an EMBL/GenBank/DDBJ whole genome shotgun (WGS) entry which is preliminary data.</text>
</comment>
<comment type="similarity">
    <text evidence="1">Belongs to the ROK (NagC/XylR) family.</text>
</comment>
<evidence type="ECO:0000313" key="4">
    <source>
        <dbReference type="Proteomes" id="UP000244989"/>
    </source>
</evidence>
<dbReference type="SUPFAM" id="SSF53067">
    <property type="entry name" value="Actin-like ATPase domain"/>
    <property type="match status" value="1"/>
</dbReference>
<keyword evidence="4" id="KW-1185">Reference proteome</keyword>
<dbReference type="AlphaFoldDB" id="A0A2U1T449"/>
<feature type="domain" description="HTH marR-type" evidence="2">
    <location>
        <begin position="21"/>
        <end position="61"/>
    </location>
</feature>